<dbReference type="InterPro" id="IPR029062">
    <property type="entry name" value="Class_I_gatase-like"/>
</dbReference>
<evidence type="ECO:0000313" key="6">
    <source>
        <dbReference type="EMBL" id="CAF3774278.1"/>
    </source>
</evidence>
<evidence type="ECO:0000313" key="7">
    <source>
        <dbReference type="Proteomes" id="UP000663864"/>
    </source>
</evidence>
<dbReference type="InterPro" id="IPR050325">
    <property type="entry name" value="Prot/Nucl_acid_deglycase"/>
</dbReference>
<dbReference type="GO" id="GO:0019243">
    <property type="term" value="P:methylglyoxal catabolic process to D-lactate via S-lactoyl-glutathione"/>
    <property type="evidence" value="ECO:0007669"/>
    <property type="project" value="TreeGrafter"/>
</dbReference>
<dbReference type="Gene3D" id="3.40.50.880">
    <property type="match status" value="1"/>
</dbReference>
<dbReference type="SUPFAM" id="SSF52317">
    <property type="entry name" value="Class I glutamine amidotransferase-like"/>
    <property type="match status" value="1"/>
</dbReference>
<comment type="similarity">
    <text evidence="3">Belongs to the peptidase C56 family. HSP31-like subfamily.</text>
</comment>
<dbReference type="Pfam" id="PF01965">
    <property type="entry name" value="DJ-1_PfpI"/>
    <property type="match status" value="1"/>
</dbReference>
<accession>A0A815FF42</accession>
<dbReference type="InterPro" id="IPR002818">
    <property type="entry name" value="DJ-1/PfpI"/>
</dbReference>
<dbReference type="AlphaFoldDB" id="A0A815FF42"/>
<dbReference type="GO" id="GO:0019172">
    <property type="term" value="F:glyoxalase III activity"/>
    <property type="evidence" value="ECO:0007669"/>
    <property type="project" value="TreeGrafter"/>
</dbReference>
<name>A0A815FF42_9BILA</name>
<dbReference type="Proteomes" id="UP000663864">
    <property type="component" value="Unassembled WGS sequence"/>
</dbReference>
<dbReference type="CDD" id="cd03141">
    <property type="entry name" value="GATase1_Hsp31_like"/>
    <property type="match status" value="1"/>
</dbReference>
<dbReference type="PANTHER" id="PTHR48094">
    <property type="entry name" value="PROTEIN/NUCLEIC ACID DEGLYCASE DJ-1-RELATED"/>
    <property type="match status" value="1"/>
</dbReference>
<reference evidence="5" key="1">
    <citation type="submission" date="2021-02" db="EMBL/GenBank/DDBJ databases">
        <authorList>
            <person name="Nowell W R."/>
        </authorList>
    </citation>
    <scope>NUCLEOTIDE SEQUENCE</scope>
</reference>
<protein>
    <recommendedName>
        <fullName evidence="4">DJ-1/PfpI domain-containing protein</fullName>
    </recommendedName>
</protein>
<evidence type="ECO:0000256" key="1">
    <source>
        <dbReference type="ARBA" id="ARBA00023016"/>
    </source>
</evidence>
<evidence type="ECO:0000313" key="5">
    <source>
        <dbReference type="EMBL" id="CAF1328408.1"/>
    </source>
</evidence>
<dbReference type="Proteomes" id="UP000663823">
    <property type="component" value="Unassembled WGS sequence"/>
</dbReference>
<dbReference type="PANTHER" id="PTHR48094:SF11">
    <property type="entry name" value="GLUTATHIONE-INDEPENDENT GLYOXALASE HSP31-RELATED"/>
    <property type="match status" value="1"/>
</dbReference>
<keyword evidence="2" id="KW-0456">Lyase</keyword>
<gene>
    <name evidence="6" type="ORF">OTI717_LOCUS16830</name>
    <name evidence="5" type="ORF">ZHD862_LOCUS29389</name>
</gene>
<dbReference type="GO" id="GO:0005737">
    <property type="term" value="C:cytoplasm"/>
    <property type="evidence" value="ECO:0007669"/>
    <property type="project" value="TreeGrafter"/>
</dbReference>
<evidence type="ECO:0000256" key="3">
    <source>
        <dbReference type="ARBA" id="ARBA00038493"/>
    </source>
</evidence>
<sequence length="230" mass="25189">MAQKKVLFVLTSHDKLLNGHPTGWYLPEAAHPYYALEPYFKIDWASPRGGKAPLDRSSIDKSKNDSICVQFLADEQAKQGGYEKTKKLSEVNPNDYVAVFYVGGHGPCFDLPEDEVNIKLAEAIWNQGKILSAICHGPVALVGVKDADGKSIFTGRRATSFSNEEEAQVKTTDAIPFLVETRLRELGAKFEKNSTAFGSHVTVDGQLILGANPASVTEFSEKLCDAINKL</sequence>
<keyword evidence="1" id="KW-0346">Stress response</keyword>
<comment type="caution">
    <text evidence="5">The sequence shown here is derived from an EMBL/GenBank/DDBJ whole genome shotgun (WGS) entry which is preliminary data.</text>
</comment>
<organism evidence="5 7">
    <name type="scientific">Rotaria sordida</name>
    <dbReference type="NCBI Taxonomy" id="392033"/>
    <lineage>
        <taxon>Eukaryota</taxon>
        <taxon>Metazoa</taxon>
        <taxon>Spiralia</taxon>
        <taxon>Gnathifera</taxon>
        <taxon>Rotifera</taxon>
        <taxon>Eurotatoria</taxon>
        <taxon>Bdelloidea</taxon>
        <taxon>Philodinida</taxon>
        <taxon>Philodinidae</taxon>
        <taxon>Rotaria</taxon>
    </lineage>
</organism>
<proteinExistence type="inferred from homology"/>
<evidence type="ECO:0000256" key="2">
    <source>
        <dbReference type="ARBA" id="ARBA00023239"/>
    </source>
</evidence>
<feature type="domain" description="DJ-1/PfpI" evidence="4">
    <location>
        <begin position="85"/>
        <end position="224"/>
    </location>
</feature>
<dbReference type="EMBL" id="CAJOAX010002149">
    <property type="protein sequence ID" value="CAF3774278.1"/>
    <property type="molecule type" value="Genomic_DNA"/>
</dbReference>
<dbReference type="EMBL" id="CAJNOT010002589">
    <property type="protein sequence ID" value="CAF1328408.1"/>
    <property type="molecule type" value="Genomic_DNA"/>
</dbReference>
<evidence type="ECO:0000259" key="4">
    <source>
        <dbReference type="Pfam" id="PF01965"/>
    </source>
</evidence>